<sequence>MAAPMKLLDFPSEVDLSSVPFKDRKISIVAIVGKSRLNSMSNKASLLNPVLDRDIFQGAEGFLGEKIDKRDLELFYDVDNQVVYLHYQSFGDAHRLADRCQELFQEKSTKEFHSVWEDNSIKHAKTLLYLFSISHIVLICHPGSTFDIGYVKLFKILDMIRLKLQGCLTEELSDYPISKDWYTSARLCSPRVLFVFQTATFELNYEDSDLSYNKSRSQKSPPIKKLQLKLEDQIYRILRKSRVITNISNNSLFAVPANHEFVYVHTKREDVVDPVISYLQLLRNFNTPVKEESPKSRSYLTNRRAGQGPITSSSFTGRVRESNFREFLWQHIELAFSKGFNDNVGRNPVSSIFELPVCDTWFQIALKLHQFFFTDIPEGKPQAHFNTLRSLLETDVRFSENRCNKYLPLAETAYQQDLPKHYIRSYHLQKLAQAKHVFSQFARGPAYEKYMRQLEESCEKWWKADRQRCEAISLTRNLCINPLHRLEDDLETDSNKNLPIMPHCSQIKTKAACNCGRKQADKEDCFDHKSANFDFYESLSKTCCSKLNKIDLPAFKASTTEATARQVLPVPEQVVQSHSQPHQRSSVVDTKRIDSGMSVLSLALSLEQSGTSDVYSHGQPDNLEQDDALSQPEREDVEERDGGDVTEDQDKEAALDGDKTGLKEVEVEEARGVNKDGGEEEDVEGEGPDKDDGQEETEEPESEDEIEETVEESVLTTTSRQHSTTEYLPGMIHTDSPAGLLPKFSSWSLCCLGKPSFYSHSQGLDLPGFLAGSNFLLPWDITVKANKEKWPTVGETAGKKGRQKRPNRDVGEVTLRVYLGNEYECPRGHRFFCSGPDKIIKVSSMCSVKDNATKLLTLDMPLYTPCNCRSTKMNIAQLMRIYIVTPDGPVKILINPMIQPAVSPCPLFHPGTDRPIELPPGGVWCLRLPHVYQGDRGVYTMPTDGQQLHMCRLMKGAFSYKETPVDG</sequence>
<dbReference type="EMBL" id="JAZGQO010000010">
    <property type="protein sequence ID" value="KAK6177547.1"/>
    <property type="molecule type" value="Genomic_DNA"/>
</dbReference>
<evidence type="ECO:0000256" key="2">
    <source>
        <dbReference type="ARBA" id="ARBA00023161"/>
    </source>
</evidence>
<evidence type="ECO:0000256" key="4">
    <source>
        <dbReference type="RuleBase" id="RU367133"/>
    </source>
</evidence>
<dbReference type="PANTHER" id="PTHR13091:SF0">
    <property type="entry name" value="NONSENSE-MEDIATED MRNA DECAY FACTOR SMG8"/>
    <property type="match status" value="1"/>
</dbReference>
<dbReference type="GO" id="GO:0000184">
    <property type="term" value="P:nuclear-transcribed mRNA catabolic process, nonsense-mediated decay"/>
    <property type="evidence" value="ECO:0007669"/>
    <property type="project" value="UniProtKB-UniRule"/>
</dbReference>
<dbReference type="Proteomes" id="UP001347796">
    <property type="component" value="Unassembled WGS sequence"/>
</dbReference>
<proteinExistence type="inferred from homology"/>
<comment type="function">
    <text evidence="4">Involved in nonsense-mediated decay (NMD) of mRNAs containing premature stop codons.</text>
</comment>
<dbReference type="AlphaFoldDB" id="A0AAN8JHB9"/>
<evidence type="ECO:0000256" key="5">
    <source>
        <dbReference type="SAM" id="MobiDB-lite"/>
    </source>
</evidence>
<evidence type="ECO:0000256" key="1">
    <source>
        <dbReference type="ARBA" id="ARBA00006443"/>
    </source>
</evidence>
<keyword evidence="7" id="KW-1185">Reference proteome</keyword>
<feature type="compositionally biased region" description="Basic and acidic residues" evidence="5">
    <location>
        <begin position="651"/>
        <end position="677"/>
    </location>
</feature>
<dbReference type="InterPro" id="IPR019354">
    <property type="entry name" value="SMG8-like"/>
</dbReference>
<feature type="region of interest" description="Disordered" evidence="5">
    <location>
        <begin position="611"/>
        <end position="723"/>
    </location>
</feature>
<evidence type="ECO:0000256" key="3">
    <source>
        <dbReference type="ARBA" id="ARBA00029509"/>
    </source>
</evidence>
<comment type="similarity">
    <text evidence="1 4">Belongs to the SMG8 family.</text>
</comment>
<organism evidence="6 7">
    <name type="scientific">Patella caerulea</name>
    <name type="common">Rayed Mediterranean limpet</name>
    <dbReference type="NCBI Taxonomy" id="87958"/>
    <lineage>
        <taxon>Eukaryota</taxon>
        <taxon>Metazoa</taxon>
        <taxon>Spiralia</taxon>
        <taxon>Lophotrochozoa</taxon>
        <taxon>Mollusca</taxon>
        <taxon>Gastropoda</taxon>
        <taxon>Patellogastropoda</taxon>
        <taxon>Patelloidea</taxon>
        <taxon>Patellidae</taxon>
        <taxon>Patella</taxon>
    </lineage>
</organism>
<evidence type="ECO:0000313" key="6">
    <source>
        <dbReference type="EMBL" id="KAK6177547.1"/>
    </source>
</evidence>
<comment type="caution">
    <text evidence="6">The sequence shown here is derived from an EMBL/GenBank/DDBJ whole genome shotgun (WGS) entry which is preliminary data.</text>
</comment>
<evidence type="ECO:0000313" key="7">
    <source>
        <dbReference type="Proteomes" id="UP001347796"/>
    </source>
</evidence>
<name>A0AAN8JHB9_PATCE</name>
<accession>A0AAN8JHB9</accession>
<reference evidence="6 7" key="1">
    <citation type="submission" date="2024-01" db="EMBL/GenBank/DDBJ databases">
        <title>The genome of the rayed Mediterranean limpet Patella caerulea (Linnaeus, 1758).</title>
        <authorList>
            <person name="Anh-Thu Weber A."/>
            <person name="Halstead-Nussloch G."/>
        </authorList>
    </citation>
    <scope>NUCLEOTIDE SEQUENCE [LARGE SCALE GENOMIC DNA]</scope>
    <source>
        <strain evidence="6">AATW-2023a</strain>
        <tissue evidence="6">Whole specimen</tissue>
    </source>
</reference>
<dbReference type="Pfam" id="PF10220">
    <property type="entry name" value="Smg8_Smg9"/>
    <property type="match status" value="1"/>
</dbReference>
<feature type="compositionally biased region" description="Acidic residues" evidence="5">
    <location>
        <begin position="692"/>
        <end position="711"/>
    </location>
</feature>
<gene>
    <name evidence="6" type="ORF">SNE40_015629</name>
</gene>
<dbReference type="PANTHER" id="PTHR13091">
    <property type="entry name" value="AMPLIFIED IN BREAST CANCER 2-RELATED"/>
    <property type="match status" value="1"/>
</dbReference>
<feature type="region of interest" description="Disordered" evidence="5">
    <location>
        <begin position="293"/>
        <end position="312"/>
    </location>
</feature>
<protein>
    <recommendedName>
        <fullName evidence="3 4">Nonsense-mediated mRNA decay factor SMG8</fullName>
    </recommendedName>
</protein>
<feature type="compositionally biased region" description="Acidic residues" evidence="5">
    <location>
        <begin position="635"/>
        <end position="650"/>
    </location>
</feature>
<keyword evidence="2 4" id="KW-0866">Nonsense-mediated mRNA decay</keyword>